<comment type="caution">
    <text evidence="2">The sequence shown here is derived from an EMBL/GenBank/DDBJ whole genome shotgun (WGS) entry which is preliminary data.</text>
</comment>
<evidence type="ECO:0000313" key="2">
    <source>
        <dbReference type="EMBL" id="POH63364.1"/>
    </source>
</evidence>
<proteinExistence type="predicted"/>
<dbReference type="Pfam" id="PF12802">
    <property type="entry name" value="MarR_2"/>
    <property type="match status" value="1"/>
</dbReference>
<reference evidence="2 3" key="1">
    <citation type="submission" date="2018-01" db="EMBL/GenBank/DDBJ databases">
        <title>Cryobacterium sp. nov., from glaciers in China.</title>
        <authorList>
            <person name="Liu Q."/>
            <person name="Xin Y.-H."/>
        </authorList>
    </citation>
    <scope>NUCLEOTIDE SEQUENCE [LARGE SCALE GENOMIC DNA]</scope>
    <source>
        <strain evidence="2 3">TMB1-8</strain>
    </source>
</reference>
<name>A0A2S3ZBU3_9MICO</name>
<dbReference type="InterPro" id="IPR000835">
    <property type="entry name" value="HTH_MarR-typ"/>
</dbReference>
<evidence type="ECO:0000259" key="1">
    <source>
        <dbReference type="PROSITE" id="PS50995"/>
    </source>
</evidence>
<dbReference type="InterPro" id="IPR036390">
    <property type="entry name" value="WH_DNA-bd_sf"/>
</dbReference>
<sequence length="147" mass="16256">MPNEIPPNLSLTRSFLTVLYPLLRIVNAERTISPGKIGILRHLTEHGRATTSELAVAIQVSPQGISLAVREMERLALVARIPDTVDRRKAWIVLTEAGIRKLAEESSAGYGSLDRAIRELLTDEERRTLEAAIPILRRIGAEGRAND</sequence>
<dbReference type="InterPro" id="IPR052526">
    <property type="entry name" value="HTH-type_Bedaq_tolerance"/>
</dbReference>
<dbReference type="GO" id="GO:0003700">
    <property type="term" value="F:DNA-binding transcription factor activity"/>
    <property type="evidence" value="ECO:0007669"/>
    <property type="project" value="InterPro"/>
</dbReference>
<dbReference type="OrthoDB" id="9804055at2"/>
<feature type="domain" description="HTH marR-type" evidence="1">
    <location>
        <begin position="8"/>
        <end position="141"/>
    </location>
</feature>
<gene>
    <name evidence="2" type="ORF">C3B59_10895</name>
</gene>
<dbReference type="PROSITE" id="PS50995">
    <property type="entry name" value="HTH_MARR_2"/>
    <property type="match status" value="1"/>
</dbReference>
<dbReference type="Gene3D" id="1.10.287.100">
    <property type="match status" value="1"/>
</dbReference>
<dbReference type="Proteomes" id="UP000237104">
    <property type="component" value="Unassembled WGS sequence"/>
</dbReference>
<dbReference type="RefSeq" id="WP_103431414.1">
    <property type="nucleotide sequence ID" value="NZ_PPXF01000050.1"/>
</dbReference>
<accession>A0A2S3ZBU3</accession>
<dbReference type="Gene3D" id="1.10.10.10">
    <property type="entry name" value="Winged helix-like DNA-binding domain superfamily/Winged helix DNA-binding domain"/>
    <property type="match status" value="1"/>
</dbReference>
<dbReference type="SUPFAM" id="SSF46785">
    <property type="entry name" value="Winged helix' DNA-binding domain"/>
    <property type="match status" value="1"/>
</dbReference>
<evidence type="ECO:0000313" key="3">
    <source>
        <dbReference type="Proteomes" id="UP000237104"/>
    </source>
</evidence>
<dbReference type="InterPro" id="IPR036388">
    <property type="entry name" value="WH-like_DNA-bd_sf"/>
</dbReference>
<dbReference type="EMBL" id="PPXF01000050">
    <property type="protein sequence ID" value="POH63364.1"/>
    <property type="molecule type" value="Genomic_DNA"/>
</dbReference>
<organism evidence="2 3">
    <name type="scientific">Cryobacterium zongtaii</name>
    <dbReference type="NCBI Taxonomy" id="1259217"/>
    <lineage>
        <taxon>Bacteria</taxon>
        <taxon>Bacillati</taxon>
        <taxon>Actinomycetota</taxon>
        <taxon>Actinomycetes</taxon>
        <taxon>Micrococcales</taxon>
        <taxon>Microbacteriaceae</taxon>
        <taxon>Cryobacterium</taxon>
    </lineage>
</organism>
<dbReference type="AlphaFoldDB" id="A0A2S3ZBU3"/>
<protein>
    <submittedName>
        <fullName evidence="2">MarR family transcriptional regulator</fullName>
    </submittedName>
</protein>
<dbReference type="PANTHER" id="PTHR39515">
    <property type="entry name" value="CONSERVED PROTEIN"/>
    <property type="match status" value="1"/>
</dbReference>
<dbReference type="SMART" id="SM00347">
    <property type="entry name" value="HTH_MARR"/>
    <property type="match status" value="1"/>
</dbReference>
<dbReference type="PANTHER" id="PTHR39515:SF2">
    <property type="entry name" value="HTH-TYPE TRANSCRIPTIONAL REGULATOR RV0880"/>
    <property type="match status" value="1"/>
</dbReference>